<comment type="caution">
    <text evidence="3">The sequence shown here is derived from an EMBL/GenBank/DDBJ whole genome shotgun (WGS) entry which is preliminary data.</text>
</comment>
<dbReference type="RefSeq" id="WP_132192977.1">
    <property type="nucleotide sequence ID" value="NZ_SLWM01000016.1"/>
</dbReference>
<proteinExistence type="predicted"/>
<evidence type="ECO:0000313" key="4">
    <source>
        <dbReference type="Proteomes" id="UP000295818"/>
    </source>
</evidence>
<evidence type="ECO:0000256" key="1">
    <source>
        <dbReference type="SAM" id="MobiDB-lite"/>
    </source>
</evidence>
<keyword evidence="4" id="KW-1185">Reference proteome</keyword>
<feature type="region of interest" description="Disordered" evidence="1">
    <location>
        <begin position="24"/>
        <end position="54"/>
    </location>
</feature>
<feature type="domain" description="DUF8094" evidence="2">
    <location>
        <begin position="49"/>
        <end position="334"/>
    </location>
</feature>
<dbReference type="InterPro" id="IPR058407">
    <property type="entry name" value="DUF8094"/>
</dbReference>
<reference evidence="3 4" key="1">
    <citation type="journal article" date="2015" name="Stand. Genomic Sci.">
        <title>Genomic Encyclopedia of Bacterial and Archaeal Type Strains, Phase III: the genomes of soil and plant-associated and newly described type strains.</title>
        <authorList>
            <person name="Whitman W.B."/>
            <person name="Woyke T."/>
            <person name="Klenk H.P."/>
            <person name="Zhou Y."/>
            <person name="Lilburn T.G."/>
            <person name="Beck B.J."/>
            <person name="De Vos P."/>
            <person name="Vandamme P."/>
            <person name="Eisen J.A."/>
            <person name="Garrity G."/>
            <person name="Hugenholtz P."/>
            <person name="Kyrpides N.C."/>
        </authorList>
    </citation>
    <scope>NUCLEOTIDE SEQUENCE [LARGE SCALE GENOMIC DNA]</scope>
    <source>
        <strain evidence="3 4">VKM Ac-2538</strain>
    </source>
</reference>
<dbReference type="EMBL" id="SLWM01000016">
    <property type="protein sequence ID" value="TCO16779.1"/>
    <property type="molecule type" value="Genomic_DNA"/>
</dbReference>
<accession>A0ABY2BD86</accession>
<organism evidence="3 4">
    <name type="scientific">Kribbella orskensis</name>
    <dbReference type="NCBI Taxonomy" id="2512216"/>
    <lineage>
        <taxon>Bacteria</taxon>
        <taxon>Bacillati</taxon>
        <taxon>Actinomycetota</taxon>
        <taxon>Actinomycetes</taxon>
        <taxon>Propionibacteriales</taxon>
        <taxon>Kribbellaceae</taxon>
        <taxon>Kribbella</taxon>
    </lineage>
</organism>
<protein>
    <recommendedName>
        <fullName evidence="2">DUF8094 domain-containing protein</fullName>
    </recommendedName>
</protein>
<gene>
    <name evidence="3" type="ORF">EV644_116153</name>
</gene>
<name>A0ABY2BD86_9ACTN</name>
<evidence type="ECO:0000259" key="2">
    <source>
        <dbReference type="Pfam" id="PF26366"/>
    </source>
</evidence>
<dbReference type="Pfam" id="PF26366">
    <property type="entry name" value="DUF8094"/>
    <property type="match status" value="1"/>
</dbReference>
<dbReference type="Proteomes" id="UP000295818">
    <property type="component" value="Unassembled WGS sequence"/>
</dbReference>
<evidence type="ECO:0000313" key="3">
    <source>
        <dbReference type="EMBL" id="TCO16779.1"/>
    </source>
</evidence>
<sequence length="345" mass="36797">MRWTPATALVVALIFATAGCGGDDEGAEDRAATISSKPSASPSPRPKPSPAISTRGAEDVLKRYLSAVSQANAKLDPARAAKIETGSALKIHTAQYRVYRKNDLRYPPVKYVGALGAAPMVTGYPKWFFTAATDRGSEPATRDFLLFVQERSGAPWRVTYAPFSSRATGALAPGVDVADFPAVVAAGDNTLATPPGKVAAVLAGAVTQGSANPYAKRFAQDDIFQTVRGKIVDNRSAYTSNDWAGTSRAVAGQTPVFAVRTKSGGALVWFGLDLLHSYRNKGDTNMVWDTETAGDMQQGFGLPSEVTSSITRQERYELVAYIPPKGKGTMRLLASRWFPLSVRGS</sequence>
<dbReference type="PROSITE" id="PS51257">
    <property type="entry name" value="PROKAR_LIPOPROTEIN"/>
    <property type="match status" value="1"/>
</dbReference>